<accession>A0A1D7YPC9</accession>
<organism evidence="3 4">
    <name type="scientific">Streptomyces fodineus</name>
    <dbReference type="NCBI Taxonomy" id="1904616"/>
    <lineage>
        <taxon>Bacteria</taxon>
        <taxon>Bacillati</taxon>
        <taxon>Actinomycetota</taxon>
        <taxon>Actinomycetes</taxon>
        <taxon>Kitasatosporales</taxon>
        <taxon>Streptomycetaceae</taxon>
        <taxon>Streptomyces</taxon>
    </lineage>
</organism>
<gene>
    <name evidence="3" type="ORF">BFF78_27635</name>
</gene>
<feature type="compositionally biased region" description="Low complexity" evidence="1">
    <location>
        <begin position="138"/>
        <end position="150"/>
    </location>
</feature>
<proteinExistence type="predicted"/>
<name>A0A1D7YPC9_9ACTN</name>
<keyword evidence="2" id="KW-0472">Membrane</keyword>
<reference evidence="4" key="1">
    <citation type="submission" date="2016-09" db="EMBL/GenBank/DDBJ databases">
        <title>Streptomyces puniciscabiei strain:TW1S1 Genome sequencing and assembly.</title>
        <authorList>
            <person name="Kim M.-K."/>
            <person name="Kim S.B."/>
        </authorList>
    </citation>
    <scope>NUCLEOTIDE SEQUENCE [LARGE SCALE GENOMIC DNA]</scope>
    <source>
        <strain evidence="4">TW1S1</strain>
    </source>
</reference>
<protein>
    <submittedName>
        <fullName evidence="3">Uncharacterized protein</fullName>
    </submittedName>
</protein>
<keyword evidence="2" id="KW-1133">Transmembrane helix</keyword>
<keyword evidence="4" id="KW-1185">Reference proteome</keyword>
<feature type="region of interest" description="Disordered" evidence="1">
    <location>
        <begin position="138"/>
        <end position="168"/>
    </location>
</feature>
<feature type="region of interest" description="Disordered" evidence="1">
    <location>
        <begin position="49"/>
        <end position="106"/>
    </location>
</feature>
<keyword evidence="2" id="KW-0812">Transmembrane</keyword>
<feature type="compositionally biased region" description="Basic and acidic residues" evidence="1">
    <location>
        <begin position="15"/>
        <end position="24"/>
    </location>
</feature>
<feature type="compositionally biased region" description="Low complexity" evidence="1">
    <location>
        <begin position="83"/>
        <end position="94"/>
    </location>
</feature>
<evidence type="ECO:0000256" key="1">
    <source>
        <dbReference type="SAM" id="MobiDB-lite"/>
    </source>
</evidence>
<dbReference type="EMBL" id="CP017248">
    <property type="protein sequence ID" value="AOR37362.1"/>
    <property type="molecule type" value="Genomic_DNA"/>
</dbReference>
<evidence type="ECO:0000256" key="2">
    <source>
        <dbReference type="SAM" id="Phobius"/>
    </source>
</evidence>
<sequence length="281" mass="29447">MDALMAAITGEPLPEEAHRDPGFLAEHRAAEADLAVLKDQLTRLAEALTGERADGAAPAEGAVSPRPASRPRDVTRPVRSGHRPLSPGRPARLGRPPRPGRPSGPRRALRIAFASLAGAAAFALVVGFGWMVTHTGASDDTSASAAGRSAGDARAKVSGDGGRPSDPELDLACSRLVVEGTVAEVEPRKPSPWSRITLTVIRSYKPAHGPARVVFLLDGGARPAPRPGQHVLVQVGVGQRKASLWAVGDTRVAVDRAWITEALPRSRHLTCPTEGAPADRP</sequence>
<evidence type="ECO:0000313" key="4">
    <source>
        <dbReference type="Proteomes" id="UP000094960"/>
    </source>
</evidence>
<feature type="transmembrane region" description="Helical" evidence="2">
    <location>
        <begin position="108"/>
        <end position="132"/>
    </location>
</feature>
<dbReference type="Proteomes" id="UP000094960">
    <property type="component" value="Chromosome"/>
</dbReference>
<dbReference type="KEGG" id="spun:BFF78_27635"/>
<evidence type="ECO:0000313" key="3">
    <source>
        <dbReference type="EMBL" id="AOR37362.1"/>
    </source>
</evidence>
<feature type="region of interest" description="Disordered" evidence="1">
    <location>
        <begin position="1"/>
        <end position="24"/>
    </location>
</feature>
<dbReference type="AlphaFoldDB" id="A0A1D7YPC9"/>